<name>A0A183LJU9_9TREM</name>
<dbReference type="Proteomes" id="UP000277204">
    <property type="component" value="Unassembled WGS sequence"/>
</dbReference>
<keyword evidence="2" id="KW-1185">Reference proteome</keyword>
<sequence>MNSFFLAVYTLNFRYVLVDFLARQLPINQIAHYLISFLARQLSGRSRHVELYVRWTHSILRSHALNLRRIAANSALSECTNSKESRNLPNNESIDNKKELCNPGFLTLQGEWATCQANLVRLQASLNHVKSSVIQQ</sequence>
<dbReference type="EMBL" id="UZAI01001249">
    <property type="protein sequence ID" value="VDO59929.1"/>
    <property type="molecule type" value="Genomic_DNA"/>
</dbReference>
<evidence type="ECO:0000313" key="2">
    <source>
        <dbReference type="Proteomes" id="UP000277204"/>
    </source>
</evidence>
<accession>A0A183LJU9</accession>
<evidence type="ECO:0000313" key="1">
    <source>
        <dbReference type="EMBL" id="VDO59929.1"/>
    </source>
</evidence>
<gene>
    <name evidence="1" type="ORF">SMRZ_LOCUS4074</name>
</gene>
<dbReference type="AlphaFoldDB" id="A0A183LJU9"/>
<organism evidence="1 2">
    <name type="scientific">Schistosoma margrebowiei</name>
    <dbReference type="NCBI Taxonomy" id="48269"/>
    <lineage>
        <taxon>Eukaryota</taxon>
        <taxon>Metazoa</taxon>
        <taxon>Spiralia</taxon>
        <taxon>Lophotrochozoa</taxon>
        <taxon>Platyhelminthes</taxon>
        <taxon>Trematoda</taxon>
        <taxon>Digenea</taxon>
        <taxon>Strigeidida</taxon>
        <taxon>Schistosomatoidea</taxon>
        <taxon>Schistosomatidae</taxon>
        <taxon>Schistosoma</taxon>
    </lineage>
</organism>
<protein>
    <submittedName>
        <fullName evidence="1">Uncharacterized protein</fullName>
    </submittedName>
</protein>
<dbReference type="STRING" id="48269.A0A183LJU9"/>
<reference evidence="1 2" key="1">
    <citation type="submission" date="2018-11" db="EMBL/GenBank/DDBJ databases">
        <authorList>
            <consortium name="Pathogen Informatics"/>
        </authorList>
    </citation>
    <scope>NUCLEOTIDE SEQUENCE [LARGE SCALE GENOMIC DNA]</scope>
    <source>
        <strain evidence="1 2">Zambia</strain>
    </source>
</reference>
<proteinExistence type="predicted"/>